<organism evidence="2 3">
    <name type="scientific">Nocardia lasii</name>
    <dbReference type="NCBI Taxonomy" id="1616107"/>
    <lineage>
        <taxon>Bacteria</taxon>
        <taxon>Bacillati</taxon>
        <taxon>Actinomycetota</taxon>
        <taxon>Actinomycetes</taxon>
        <taxon>Mycobacteriales</taxon>
        <taxon>Nocardiaceae</taxon>
        <taxon>Nocardia</taxon>
    </lineage>
</organism>
<reference evidence="3" key="1">
    <citation type="journal article" date="2019" name="Int. J. Syst. Evol. Microbiol.">
        <title>The Global Catalogue of Microorganisms (GCM) 10K type strain sequencing project: providing services to taxonomists for standard genome sequencing and annotation.</title>
        <authorList>
            <consortium name="The Broad Institute Genomics Platform"/>
            <consortium name="The Broad Institute Genome Sequencing Center for Infectious Disease"/>
            <person name="Wu L."/>
            <person name="Ma J."/>
        </authorList>
    </citation>
    <scope>NUCLEOTIDE SEQUENCE [LARGE SCALE GENOMIC DNA]</scope>
    <source>
        <strain evidence="3">CCUG 36956</strain>
    </source>
</reference>
<dbReference type="InterPro" id="IPR010093">
    <property type="entry name" value="SinI_DNA-bd"/>
</dbReference>
<proteinExistence type="predicted"/>
<dbReference type="Gene3D" id="3.90.105.50">
    <property type="match status" value="1"/>
</dbReference>
<sequence length="74" mass="8473">MEIRLSTEYLTVEQAAEYLGTGVRFIRRLVAERRVVFYKVGNHVRFKRSDLEAFAQSGRVEPVQVSWSGGRVVA</sequence>
<dbReference type="EMBL" id="JBHSQN010000013">
    <property type="protein sequence ID" value="MFC6013189.1"/>
    <property type="molecule type" value="Genomic_DNA"/>
</dbReference>
<accession>A0ABW1JW70</accession>
<dbReference type="Proteomes" id="UP001596223">
    <property type="component" value="Unassembled WGS sequence"/>
</dbReference>
<keyword evidence="3" id="KW-1185">Reference proteome</keyword>
<protein>
    <submittedName>
        <fullName evidence="2">Helix-turn-helix domain-containing protein</fullName>
    </submittedName>
</protein>
<evidence type="ECO:0000313" key="3">
    <source>
        <dbReference type="Proteomes" id="UP001596223"/>
    </source>
</evidence>
<evidence type="ECO:0000259" key="1">
    <source>
        <dbReference type="Pfam" id="PF12728"/>
    </source>
</evidence>
<comment type="caution">
    <text evidence="2">The sequence shown here is derived from an EMBL/GenBank/DDBJ whole genome shotgun (WGS) entry which is preliminary data.</text>
</comment>
<dbReference type="NCBIfam" id="TIGR01764">
    <property type="entry name" value="excise"/>
    <property type="match status" value="1"/>
</dbReference>
<dbReference type="Pfam" id="PF12728">
    <property type="entry name" value="HTH_17"/>
    <property type="match status" value="1"/>
</dbReference>
<dbReference type="InterPro" id="IPR038148">
    <property type="entry name" value="Tn1545/Tn916_Xis"/>
</dbReference>
<dbReference type="InterPro" id="IPR009061">
    <property type="entry name" value="DNA-bd_dom_put_sf"/>
</dbReference>
<dbReference type="RefSeq" id="WP_378607972.1">
    <property type="nucleotide sequence ID" value="NZ_JBHSQN010000013.1"/>
</dbReference>
<gene>
    <name evidence="2" type="ORF">ACFP3H_19210</name>
</gene>
<name>A0ABW1JW70_9NOCA</name>
<feature type="domain" description="Helix-turn-helix" evidence="1">
    <location>
        <begin position="9"/>
        <end position="58"/>
    </location>
</feature>
<dbReference type="SUPFAM" id="SSF46955">
    <property type="entry name" value="Putative DNA-binding domain"/>
    <property type="match status" value="1"/>
</dbReference>
<evidence type="ECO:0000313" key="2">
    <source>
        <dbReference type="EMBL" id="MFC6013189.1"/>
    </source>
</evidence>
<dbReference type="InterPro" id="IPR041657">
    <property type="entry name" value="HTH_17"/>
</dbReference>